<dbReference type="EMBL" id="BMAW01018561">
    <property type="protein sequence ID" value="GFT58979.1"/>
    <property type="molecule type" value="Genomic_DNA"/>
</dbReference>
<keyword evidence="2" id="KW-1185">Reference proteome</keyword>
<evidence type="ECO:0000313" key="1">
    <source>
        <dbReference type="EMBL" id="GFT58979.1"/>
    </source>
</evidence>
<evidence type="ECO:0000313" key="2">
    <source>
        <dbReference type="Proteomes" id="UP000887013"/>
    </source>
</evidence>
<organism evidence="1 2">
    <name type="scientific">Nephila pilipes</name>
    <name type="common">Giant wood spider</name>
    <name type="synonym">Nephila maculata</name>
    <dbReference type="NCBI Taxonomy" id="299642"/>
    <lineage>
        <taxon>Eukaryota</taxon>
        <taxon>Metazoa</taxon>
        <taxon>Ecdysozoa</taxon>
        <taxon>Arthropoda</taxon>
        <taxon>Chelicerata</taxon>
        <taxon>Arachnida</taxon>
        <taxon>Araneae</taxon>
        <taxon>Araneomorphae</taxon>
        <taxon>Entelegynae</taxon>
        <taxon>Araneoidea</taxon>
        <taxon>Nephilidae</taxon>
        <taxon>Nephila</taxon>
    </lineage>
</organism>
<comment type="caution">
    <text evidence="1">The sequence shown here is derived from an EMBL/GenBank/DDBJ whole genome shotgun (WGS) entry which is preliminary data.</text>
</comment>
<accession>A0A8X6TY68</accession>
<gene>
    <name evidence="1" type="ORF">NPIL_305841</name>
</gene>
<dbReference type="Proteomes" id="UP000887013">
    <property type="component" value="Unassembled WGS sequence"/>
</dbReference>
<reference evidence="1" key="1">
    <citation type="submission" date="2020-08" db="EMBL/GenBank/DDBJ databases">
        <title>Multicomponent nature underlies the extraordinary mechanical properties of spider dragline silk.</title>
        <authorList>
            <person name="Kono N."/>
            <person name="Nakamura H."/>
            <person name="Mori M."/>
            <person name="Yoshida Y."/>
            <person name="Ohtoshi R."/>
            <person name="Malay A.D."/>
            <person name="Moran D.A.P."/>
            <person name="Tomita M."/>
            <person name="Numata K."/>
            <person name="Arakawa K."/>
        </authorList>
    </citation>
    <scope>NUCLEOTIDE SEQUENCE</scope>
</reference>
<name>A0A8X6TY68_NEPPI</name>
<sequence length="100" mass="11659">MSLDDIQILQNEMFKRLYITNARGGGGRKWIDNGGGEEFPAKGLTIIGGALRERFFYRSDSRSKHPASPRLKQRDRVRVAVLERWLDQSPNEEIWRSKKR</sequence>
<protein>
    <submittedName>
        <fullName evidence="1">Uncharacterized protein</fullName>
    </submittedName>
</protein>
<dbReference type="AlphaFoldDB" id="A0A8X6TY68"/>
<proteinExistence type="predicted"/>